<keyword evidence="2" id="KW-0808">Transferase</keyword>
<gene>
    <name evidence="2" type="ORF">CU103_06590</name>
</gene>
<dbReference type="OrthoDB" id="7840170at2"/>
<protein>
    <submittedName>
        <fullName evidence="2">Nucleotide-diphospho-sugar transferase</fullName>
    </submittedName>
</protein>
<organism evidence="2 3">
    <name type="scientific">Phyllobacterium sophorae</name>
    <dbReference type="NCBI Taxonomy" id="1520277"/>
    <lineage>
        <taxon>Bacteria</taxon>
        <taxon>Pseudomonadati</taxon>
        <taxon>Pseudomonadota</taxon>
        <taxon>Alphaproteobacteria</taxon>
        <taxon>Hyphomicrobiales</taxon>
        <taxon>Phyllobacteriaceae</taxon>
        <taxon>Phyllobacterium</taxon>
    </lineage>
</organism>
<evidence type="ECO:0000313" key="3">
    <source>
        <dbReference type="Proteomes" id="UP000241764"/>
    </source>
</evidence>
<dbReference type="RefSeq" id="WP_106663098.1">
    <property type="nucleotide sequence ID" value="NZ_PGGM01000002.1"/>
</dbReference>
<evidence type="ECO:0000313" key="2">
    <source>
        <dbReference type="EMBL" id="PSH66232.1"/>
    </source>
</evidence>
<dbReference type="Proteomes" id="UP000241764">
    <property type="component" value="Unassembled WGS sequence"/>
</dbReference>
<sequence>MLSRLLDLFRANKSAHRSIIVPFPDDREIEHHPVAQATGEIVAFFTSNSFYVHEARRMIASAVRLGLEVTATAIESAGSWVRNAAMKPSFLLKERRHKRGPLLYVDVDAVFHRNPWPALASFDGDLAVHYSDNGRLISATILINDTPAALRLIEMWKERCDEDPDIWDQLVLQQIIAEDQASGARQFQVGSLPVSFCWIFDRLTNEKTDVVYIEQLQASRQATHKKRLFGRVGKRLRRRRERVRQIEEVLIGSA</sequence>
<reference evidence="3" key="1">
    <citation type="submission" date="2017-11" db="EMBL/GenBank/DDBJ databases">
        <authorList>
            <person name="Kuznetsova I."/>
            <person name="Sazanova A."/>
            <person name="Chirak E."/>
            <person name="Safronova V."/>
            <person name="Willems A."/>
        </authorList>
    </citation>
    <scope>NUCLEOTIDE SEQUENCE [LARGE SCALE GENOMIC DNA]</scope>
    <source>
        <strain evidence="3">CCBAU 03422</strain>
    </source>
</reference>
<keyword evidence="3" id="KW-1185">Reference proteome</keyword>
<accession>A0A2P7BII2</accession>
<dbReference type="Pfam" id="PF03407">
    <property type="entry name" value="Nucleotid_trans"/>
    <property type="match status" value="1"/>
</dbReference>
<dbReference type="GO" id="GO:0016740">
    <property type="term" value="F:transferase activity"/>
    <property type="evidence" value="ECO:0007669"/>
    <property type="project" value="UniProtKB-KW"/>
</dbReference>
<feature type="domain" description="Nucleotide-diphospho-sugar transferase" evidence="1">
    <location>
        <begin position="102"/>
        <end position="200"/>
    </location>
</feature>
<evidence type="ECO:0000259" key="1">
    <source>
        <dbReference type="Pfam" id="PF03407"/>
    </source>
</evidence>
<dbReference type="EMBL" id="PGGM01000002">
    <property type="protein sequence ID" value="PSH66232.1"/>
    <property type="molecule type" value="Genomic_DNA"/>
</dbReference>
<comment type="caution">
    <text evidence="2">The sequence shown here is derived from an EMBL/GenBank/DDBJ whole genome shotgun (WGS) entry which is preliminary data.</text>
</comment>
<name>A0A2P7BII2_9HYPH</name>
<dbReference type="InterPro" id="IPR005069">
    <property type="entry name" value="Nucl-diP-sugar_transferase"/>
</dbReference>
<proteinExistence type="predicted"/>
<dbReference type="AlphaFoldDB" id="A0A2P7BII2"/>